<evidence type="ECO:0000256" key="5">
    <source>
        <dbReference type="SAM" id="Phobius"/>
    </source>
</evidence>
<feature type="domain" description="Polycystin cation channel PKD1/PKD2" evidence="6">
    <location>
        <begin position="217"/>
        <end position="346"/>
    </location>
</feature>
<feature type="transmembrane region" description="Helical" evidence="5">
    <location>
        <begin position="148"/>
        <end position="168"/>
    </location>
</feature>
<keyword evidence="3 5" id="KW-1133">Transmembrane helix</keyword>
<proteinExistence type="predicted"/>
<evidence type="ECO:0000256" key="3">
    <source>
        <dbReference type="ARBA" id="ARBA00022989"/>
    </source>
</evidence>
<dbReference type="Gene3D" id="1.10.287.70">
    <property type="match status" value="1"/>
</dbReference>
<feature type="transmembrane region" description="Helical" evidence="5">
    <location>
        <begin position="213"/>
        <end position="233"/>
    </location>
</feature>
<dbReference type="EMBL" id="CAUJNA010003332">
    <property type="protein sequence ID" value="CAJ1399363.1"/>
    <property type="molecule type" value="Genomic_DNA"/>
</dbReference>
<dbReference type="Pfam" id="PF08016">
    <property type="entry name" value="PKD_channel"/>
    <property type="match status" value="1"/>
</dbReference>
<accession>A0AA36J499</accession>
<comment type="caution">
    <text evidence="7">The sequence shown here is derived from an EMBL/GenBank/DDBJ whole genome shotgun (WGS) entry which is preliminary data.</text>
</comment>
<evidence type="ECO:0000313" key="7">
    <source>
        <dbReference type="EMBL" id="CAJ1399363.1"/>
    </source>
</evidence>
<keyword evidence="2 5" id="KW-0812">Transmembrane</keyword>
<protein>
    <recommendedName>
        <fullName evidence="6">Polycystin cation channel PKD1/PKD2 domain-containing protein</fullName>
    </recommendedName>
</protein>
<evidence type="ECO:0000256" key="2">
    <source>
        <dbReference type="ARBA" id="ARBA00022692"/>
    </source>
</evidence>
<dbReference type="Proteomes" id="UP001178507">
    <property type="component" value="Unassembled WGS sequence"/>
</dbReference>
<dbReference type="AlphaFoldDB" id="A0AA36J499"/>
<feature type="transmembrane region" description="Helical" evidence="5">
    <location>
        <begin position="318"/>
        <end position="340"/>
    </location>
</feature>
<feature type="transmembrane region" description="Helical" evidence="5">
    <location>
        <begin position="116"/>
        <end position="136"/>
    </location>
</feature>
<dbReference type="GO" id="GO:0016020">
    <property type="term" value="C:membrane"/>
    <property type="evidence" value="ECO:0007669"/>
    <property type="project" value="UniProtKB-SubCell"/>
</dbReference>
<evidence type="ECO:0000256" key="1">
    <source>
        <dbReference type="ARBA" id="ARBA00004141"/>
    </source>
</evidence>
<sequence>MDRRLSLMQPPLLSSLPKESEDEINIFRMYMYPGESMAESSERLQYFRTRNWLDEDSQVLALRLYMLNSELGQPNLEQVTLKFFFSDGGSVFYTRDFQAIFFDVFPNSLSMVVDGFFFLILCFTGVLQVIVMWRMLRDRKVVTYIADIRTLLELVVIAGGIFFCYQFYAVYRTKGLMTDIMTDIRGYGWNIRDANQAVIEKLFDTGANAADDILSLRLLAANYTLILTFRFFVNFQAQPQLAIIIKTLGSLMVEIIHFIVVFIPTILIYVTSATLLFGRRIEDVSTFWGSLGYIFRMAQEGEYDWDGLQAENYWSSALWIWSFVVFVNMLLINLLIAIILDTYKEVQKAQVSREAVWNTLGQFWHRLVYLRRWVSELEIANKCSEKYHPDLLEKETLKEFFPNMPQCQVDLVFSDSADQMKIQSNKDIHTQNLLKMAGSLMDSVSAVNRALHTVNTEESQDSLQSWMVGKKVPSALSASKVATQGGTVPLVHKGSQPPRLVDPFKVDEEEGEEVPEGEKLENNVETEVNELNAETKVETEEISEEEWRPLWQRELDGMLKAQRGWLLNAGWHLEQLNAVLRQRAKQLGASAR</sequence>
<evidence type="ECO:0000256" key="4">
    <source>
        <dbReference type="ARBA" id="ARBA00023136"/>
    </source>
</evidence>
<keyword evidence="8" id="KW-1185">Reference proteome</keyword>
<evidence type="ECO:0000313" key="8">
    <source>
        <dbReference type="Proteomes" id="UP001178507"/>
    </source>
</evidence>
<evidence type="ECO:0000259" key="6">
    <source>
        <dbReference type="Pfam" id="PF08016"/>
    </source>
</evidence>
<keyword evidence="4 5" id="KW-0472">Membrane</keyword>
<organism evidence="7 8">
    <name type="scientific">Effrenium voratum</name>
    <dbReference type="NCBI Taxonomy" id="2562239"/>
    <lineage>
        <taxon>Eukaryota</taxon>
        <taxon>Sar</taxon>
        <taxon>Alveolata</taxon>
        <taxon>Dinophyceae</taxon>
        <taxon>Suessiales</taxon>
        <taxon>Symbiodiniaceae</taxon>
        <taxon>Effrenium</taxon>
    </lineage>
</organism>
<dbReference type="PANTHER" id="PTHR10877:SF183">
    <property type="entry name" value="AT14535P-RELATED"/>
    <property type="match status" value="1"/>
</dbReference>
<dbReference type="InterPro" id="IPR013122">
    <property type="entry name" value="PKD1_2_channel"/>
</dbReference>
<gene>
    <name evidence="7" type="ORF">EVOR1521_LOCUS22902</name>
</gene>
<dbReference type="InterPro" id="IPR051223">
    <property type="entry name" value="Polycystin"/>
</dbReference>
<dbReference type="PANTHER" id="PTHR10877">
    <property type="entry name" value="POLYCYSTIN FAMILY MEMBER"/>
    <property type="match status" value="1"/>
</dbReference>
<name>A0AA36J499_9DINO</name>
<reference evidence="7" key="1">
    <citation type="submission" date="2023-08" db="EMBL/GenBank/DDBJ databases">
        <authorList>
            <person name="Chen Y."/>
            <person name="Shah S."/>
            <person name="Dougan E. K."/>
            <person name="Thang M."/>
            <person name="Chan C."/>
        </authorList>
    </citation>
    <scope>NUCLEOTIDE SEQUENCE</scope>
</reference>
<feature type="transmembrane region" description="Helical" evidence="5">
    <location>
        <begin position="254"/>
        <end position="277"/>
    </location>
</feature>
<comment type="subcellular location">
    <subcellularLocation>
        <location evidence="1">Membrane</location>
        <topology evidence="1">Multi-pass membrane protein</topology>
    </subcellularLocation>
</comment>